<dbReference type="Proteomes" id="UP000002892">
    <property type="component" value="Plasmid pDESACI.01"/>
</dbReference>
<sequence>MDDKRVSPLDLEDVMKISEIAKKVKVNSNTVTRWCNKGYFPNAFRVGSSWRIPRADVENYIRQQTEKEIREGS</sequence>
<dbReference type="GO" id="GO:0003677">
    <property type="term" value="F:DNA binding"/>
    <property type="evidence" value="ECO:0007669"/>
    <property type="project" value="UniProtKB-KW"/>
</dbReference>
<dbReference type="SUPFAM" id="SSF46955">
    <property type="entry name" value="Putative DNA-binding domain"/>
    <property type="match status" value="1"/>
</dbReference>
<accession>I4DCR9</accession>
<dbReference type="AlphaFoldDB" id="I4DCR9"/>
<dbReference type="NCBIfam" id="TIGR01764">
    <property type="entry name" value="excise"/>
    <property type="match status" value="1"/>
</dbReference>
<dbReference type="KEGG" id="dai:Desaci_4767"/>
<feature type="domain" description="Helix-turn-helix" evidence="1">
    <location>
        <begin position="15"/>
        <end position="64"/>
    </location>
</feature>
<reference evidence="3" key="1">
    <citation type="journal article" date="2012" name="J. Bacteriol.">
        <title>Complete genome sequences of Desulfosporosinus orientis DSM765T, Desulfosporosinus youngiae DSM17734T, Desulfosporosinus meridiei DSM13257T, and Desulfosporosinus acidiphilus DSM22704T.</title>
        <authorList>
            <person name="Pester M."/>
            <person name="Brambilla E."/>
            <person name="Alazard D."/>
            <person name="Rattei T."/>
            <person name="Weinmaier T."/>
            <person name="Han J."/>
            <person name="Lucas S."/>
            <person name="Lapidus A."/>
            <person name="Cheng J.F."/>
            <person name="Goodwin L."/>
            <person name="Pitluck S."/>
            <person name="Peters L."/>
            <person name="Ovchinnikova G."/>
            <person name="Teshima H."/>
            <person name="Detter J.C."/>
            <person name="Han C.S."/>
            <person name="Tapia R."/>
            <person name="Land M.L."/>
            <person name="Hauser L."/>
            <person name="Kyrpides N.C."/>
            <person name="Ivanova N.N."/>
            <person name="Pagani I."/>
            <person name="Huntmann M."/>
            <person name="Wei C.L."/>
            <person name="Davenport K.W."/>
            <person name="Daligault H."/>
            <person name="Chain P.S."/>
            <person name="Chen A."/>
            <person name="Mavromatis K."/>
            <person name="Markowitz V."/>
            <person name="Szeto E."/>
            <person name="Mikhailova N."/>
            <person name="Pati A."/>
            <person name="Wagner M."/>
            <person name="Woyke T."/>
            <person name="Ollivier B."/>
            <person name="Klenk H.P."/>
            <person name="Spring S."/>
            <person name="Loy A."/>
        </authorList>
    </citation>
    <scope>NUCLEOTIDE SEQUENCE [LARGE SCALE GENOMIC DNA]</scope>
    <source>
        <strain evidence="3">DSM 22704 / JCM 16185 / SJ4</strain>
    </source>
</reference>
<dbReference type="Gene3D" id="1.10.10.10">
    <property type="entry name" value="Winged helix-like DNA-binding domain superfamily/Winged helix DNA-binding domain"/>
    <property type="match status" value="1"/>
</dbReference>
<evidence type="ECO:0000313" key="2">
    <source>
        <dbReference type="EMBL" id="AFM43593.1"/>
    </source>
</evidence>
<dbReference type="HOGENOM" id="CLU_140176_10_2_9"/>
<evidence type="ECO:0000313" key="3">
    <source>
        <dbReference type="Proteomes" id="UP000002892"/>
    </source>
</evidence>
<organism evidence="2 3">
    <name type="scientific">Desulfosporosinus acidiphilus (strain DSM 22704 / JCM 16185 / SJ4)</name>
    <dbReference type="NCBI Taxonomy" id="646529"/>
    <lineage>
        <taxon>Bacteria</taxon>
        <taxon>Bacillati</taxon>
        <taxon>Bacillota</taxon>
        <taxon>Clostridia</taxon>
        <taxon>Eubacteriales</taxon>
        <taxon>Desulfitobacteriaceae</taxon>
        <taxon>Desulfosporosinus</taxon>
    </lineage>
</organism>
<keyword evidence="2" id="KW-0238">DNA-binding</keyword>
<name>I4DCR9_DESAJ</name>
<geneLocation type="plasmid" evidence="2 3">
    <name>pDESACI.01</name>
</geneLocation>
<gene>
    <name evidence="2" type="ordered locus">Desaci_4767</name>
</gene>
<keyword evidence="3" id="KW-1185">Reference proteome</keyword>
<dbReference type="EMBL" id="CP003640">
    <property type="protein sequence ID" value="AFM43593.1"/>
    <property type="molecule type" value="Genomic_DNA"/>
</dbReference>
<dbReference type="InterPro" id="IPR041657">
    <property type="entry name" value="HTH_17"/>
</dbReference>
<dbReference type="Pfam" id="PF12728">
    <property type="entry name" value="HTH_17"/>
    <property type="match status" value="1"/>
</dbReference>
<dbReference type="RefSeq" id="WP_014825105.1">
    <property type="nucleotide sequence ID" value="NC_018066.1"/>
</dbReference>
<protein>
    <submittedName>
        <fullName evidence="2">DNA-binding protein, excisionase family</fullName>
    </submittedName>
</protein>
<proteinExistence type="predicted"/>
<dbReference type="InterPro" id="IPR009061">
    <property type="entry name" value="DNA-bd_dom_put_sf"/>
</dbReference>
<dbReference type="OrthoDB" id="515428at2"/>
<dbReference type="InterPro" id="IPR010093">
    <property type="entry name" value="SinI_DNA-bd"/>
</dbReference>
<evidence type="ECO:0000259" key="1">
    <source>
        <dbReference type="Pfam" id="PF12728"/>
    </source>
</evidence>
<dbReference type="InterPro" id="IPR036388">
    <property type="entry name" value="WH-like_DNA-bd_sf"/>
</dbReference>
<keyword evidence="2" id="KW-0614">Plasmid</keyword>